<dbReference type="PATRIC" id="fig|1227262.3.peg.913"/>
<reference evidence="1 2" key="1">
    <citation type="submission" date="2013-06" db="EMBL/GenBank/DDBJ databases">
        <authorList>
            <person name="Weinstock G."/>
            <person name="Sodergren E."/>
            <person name="Lobos E.A."/>
            <person name="Fulton L."/>
            <person name="Fulton R."/>
            <person name="Courtney L."/>
            <person name="Fronick C."/>
            <person name="O'Laughlin M."/>
            <person name="Godfrey J."/>
            <person name="Wilson R.M."/>
            <person name="Miner T."/>
            <person name="Farmer C."/>
            <person name="Delehaunty K."/>
            <person name="Cordes M."/>
            <person name="Minx P."/>
            <person name="Tomlinson C."/>
            <person name="Chen J."/>
            <person name="Wollam A."/>
            <person name="Pepin K.H."/>
            <person name="Bhonagiri V."/>
            <person name="Zhang X."/>
            <person name="Warren W."/>
            <person name="Mitreva M."/>
            <person name="Mardis E.R."/>
            <person name="Wilson R.K."/>
        </authorList>
    </citation>
    <scope>NUCLEOTIDE SEQUENCE [LARGE SCALE GENOMIC DNA]</scope>
    <source>
        <strain evidence="1 2">F0510</strain>
    </source>
</reference>
<dbReference type="Proteomes" id="UP000016498">
    <property type="component" value="Unassembled WGS sequence"/>
</dbReference>
<proteinExistence type="predicted"/>
<evidence type="ECO:0000313" key="1">
    <source>
        <dbReference type="EMBL" id="ERH20633.1"/>
    </source>
</evidence>
<name>U1RLW7_9ACTO</name>
<sequence length="91" mass="10268">MVACVIGLPLSLVDLWRYLSGPRSTLIIDAAGVHDHLSRDSVGLIRWEEIEGFNVRTLNGWLKVGNNDSFWSTCVSRRRPWSACAPRCRRG</sequence>
<protein>
    <submittedName>
        <fullName evidence="1">Uncharacterized protein</fullName>
    </submittedName>
</protein>
<dbReference type="EMBL" id="AWSD01000105">
    <property type="protein sequence ID" value="ERH20633.1"/>
    <property type="molecule type" value="Genomic_DNA"/>
</dbReference>
<gene>
    <name evidence="1" type="ORF">HMPREF1549_01113</name>
</gene>
<organism evidence="1 2">
    <name type="scientific">Actinomyces johnsonii F0510</name>
    <dbReference type="NCBI Taxonomy" id="1227262"/>
    <lineage>
        <taxon>Bacteria</taxon>
        <taxon>Bacillati</taxon>
        <taxon>Actinomycetota</taxon>
        <taxon>Actinomycetes</taxon>
        <taxon>Actinomycetales</taxon>
        <taxon>Actinomycetaceae</taxon>
        <taxon>Actinomyces</taxon>
    </lineage>
</organism>
<dbReference type="HOGENOM" id="CLU_2420388_0_0_11"/>
<accession>U1RLW7</accession>
<dbReference type="AlphaFoldDB" id="U1RLW7"/>
<comment type="caution">
    <text evidence="1">The sequence shown here is derived from an EMBL/GenBank/DDBJ whole genome shotgun (WGS) entry which is preliminary data.</text>
</comment>
<evidence type="ECO:0000313" key="2">
    <source>
        <dbReference type="Proteomes" id="UP000016498"/>
    </source>
</evidence>